<evidence type="ECO:0000256" key="4">
    <source>
        <dbReference type="ARBA" id="ARBA00022630"/>
    </source>
</evidence>
<dbReference type="GO" id="GO:0005739">
    <property type="term" value="C:mitochondrion"/>
    <property type="evidence" value="ECO:0007669"/>
    <property type="project" value="UniProtKB-SubCell"/>
</dbReference>
<dbReference type="InterPro" id="IPR003097">
    <property type="entry name" value="CysJ-like_FAD-binding"/>
</dbReference>
<dbReference type="Gene3D" id="3.40.50.80">
    <property type="entry name" value="Nucleotide-binding domain of ferredoxin-NADP reductase (FNR) module"/>
    <property type="match status" value="1"/>
</dbReference>
<dbReference type="InterPro" id="IPR039261">
    <property type="entry name" value="FNR_nucleotide-bd"/>
</dbReference>
<dbReference type="GO" id="GO:0050661">
    <property type="term" value="F:NADP binding"/>
    <property type="evidence" value="ECO:0007669"/>
    <property type="project" value="UniProtKB-UniRule"/>
</dbReference>
<dbReference type="FunFam" id="1.20.990.10:FF:000013">
    <property type="entry name" value="NADPH-dependent diflavin oxidoreductase 1"/>
    <property type="match status" value="1"/>
</dbReference>
<evidence type="ECO:0000256" key="6">
    <source>
        <dbReference type="ARBA" id="ARBA00022827"/>
    </source>
</evidence>
<dbReference type="AlphaFoldDB" id="F4RWM4"/>
<dbReference type="InterPro" id="IPR001094">
    <property type="entry name" value="Flavdoxin-like"/>
</dbReference>
<dbReference type="SUPFAM" id="SSF63380">
    <property type="entry name" value="Riboflavin synthase domain-like"/>
    <property type="match status" value="1"/>
</dbReference>
<dbReference type="PRINTS" id="PR00369">
    <property type="entry name" value="FLAVODOXIN"/>
</dbReference>
<proteinExistence type="inferred from homology"/>
<gene>
    <name evidence="9" type="primary">TAH18</name>
    <name evidence="12" type="ORF">MELLADRAFT_75350</name>
</gene>
<feature type="binding site" evidence="9">
    <location>
        <begin position="507"/>
        <end position="508"/>
    </location>
    <ligand>
        <name>NADP(+)</name>
        <dbReference type="ChEBI" id="CHEBI:58349"/>
    </ligand>
</feature>
<keyword evidence="7 9" id="KW-0521">NADP</keyword>
<dbReference type="HOGENOM" id="CLU_001570_17_6_1"/>
<feature type="binding site" evidence="9">
    <location>
        <begin position="513"/>
        <end position="517"/>
    </location>
    <ligand>
        <name>NADP(+)</name>
        <dbReference type="ChEBI" id="CHEBI:58349"/>
    </ligand>
</feature>
<dbReference type="OrthoDB" id="1856718at2759"/>
<feature type="binding site" evidence="9">
    <location>
        <begin position="382"/>
        <end position="385"/>
    </location>
    <ligand>
        <name>FAD</name>
        <dbReference type="ChEBI" id="CHEBI:57692"/>
    </ligand>
</feature>
<dbReference type="GO" id="GO:0045429">
    <property type="term" value="P:positive regulation of nitric oxide biosynthetic process"/>
    <property type="evidence" value="ECO:0007669"/>
    <property type="project" value="EnsemblFungi"/>
</dbReference>
<dbReference type="Pfam" id="PF00667">
    <property type="entry name" value="FAD_binding_1"/>
    <property type="match status" value="1"/>
</dbReference>
<dbReference type="GO" id="GO:0016226">
    <property type="term" value="P:iron-sulfur cluster assembly"/>
    <property type="evidence" value="ECO:0007669"/>
    <property type="project" value="UniProtKB-UniRule"/>
</dbReference>
<comment type="function">
    <text evidence="9">NADPH-dependent reductase which is a central component of the cytosolic iron-sulfur (Fe-S) protein assembly (CIA) machinery. Transfers electrons from NADPH via its FAD and FMN prosthetic groups to the [2Fe-2S] cluster of DRE2, another key component of the CIA machinery. In turn, this reduced cluster provides electrons for assembly of cytosolic iron-sulfur cluster proteins. Positively controls H(2)O(2)-induced cell death.</text>
</comment>
<protein>
    <recommendedName>
        <fullName evidence="9">NADPH-dependent diflavin oxidoreductase 1</fullName>
        <ecNumber evidence="9">1.18.1.-</ecNumber>
    </recommendedName>
    <alternativeName>
        <fullName evidence="9">NADPH-dependent FMN and FAD-containing oxidoreductase</fullName>
    </alternativeName>
</protein>
<comment type="catalytic activity">
    <reaction evidence="9">
        <text>2 oxidized [2Fe-2S]-[protein] + NADPH = 2 reduced [2Fe-2S]-[protein] + NADP(+) + H(+)</text>
        <dbReference type="Rhea" id="RHEA:67716"/>
        <dbReference type="Rhea" id="RHEA-COMP:17327"/>
        <dbReference type="Rhea" id="RHEA-COMP:17328"/>
        <dbReference type="ChEBI" id="CHEBI:15378"/>
        <dbReference type="ChEBI" id="CHEBI:33737"/>
        <dbReference type="ChEBI" id="CHEBI:33738"/>
        <dbReference type="ChEBI" id="CHEBI:57783"/>
        <dbReference type="ChEBI" id="CHEBI:58349"/>
    </reaction>
</comment>
<evidence type="ECO:0000256" key="7">
    <source>
        <dbReference type="ARBA" id="ARBA00022857"/>
    </source>
</evidence>
<dbReference type="PANTHER" id="PTHR19384:SF10">
    <property type="entry name" value="NADPH-DEPENDENT DIFLAVIN OXIDOREDUCTASE 1"/>
    <property type="match status" value="1"/>
</dbReference>
<dbReference type="SUPFAM" id="SSF52343">
    <property type="entry name" value="Ferredoxin reductase-like, C-terminal NADP-linked domain"/>
    <property type="match status" value="1"/>
</dbReference>
<dbReference type="Gene3D" id="1.20.990.10">
    <property type="entry name" value="NADPH-cytochrome p450 Reductase, Chain A, domain 3"/>
    <property type="match status" value="1"/>
</dbReference>
<dbReference type="STRING" id="747676.F4RWM4"/>
<comment type="subunit">
    <text evidence="9">Interacts with DRE2; as part of the cytosolic iron-sulfur (Fe-S) protein assembly (CIA) machinery.</text>
</comment>
<dbReference type="PROSITE" id="PS50902">
    <property type="entry name" value="FLAVODOXIN_LIKE"/>
    <property type="match status" value="1"/>
</dbReference>
<feature type="binding site" evidence="9">
    <location>
        <begin position="416"/>
        <end position="419"/>
    </location>
    <ligand>
        <name>FAD</name>
        <dbReference type="ChEBI" id="CHEBI:57692"/>
    </ligand>
</feature>
<keyword evidence="9" id="KW-0496">Mitochondrion</keyword>
<dbReference type="InterPro" id="IPR001433">
    <property type="entry name" value="OxRdtase_FAD/NAD-bd"/>
</dbReference>
<evidence type="ECO:0000256" key="3">
    <source>
        <dbReference type="ARBA" id="ARBA00022490"/>
    </source>
</evidence>
<comment type="similarity">
    <text evidence="9">In the N-terminal section; belongs to the flavodoxin family.</text>
</comment>
<evidence type="ECO:0000259" key="11">
    <source>
        <dbReference type="PROSITE" id="PS51384"/>
    </source>
</evidence>
<dbReference type="GO" id="GO:0006809">
    <property type="term" value="P:nitric oxide biosynthetic process"/>
    <property type="evidence" value="ECO:0007669"/>
    <property type="project" value="EnsemblFungi"/>
</dbReference>
<name>F4RWM4_MELLP</name>
<dbReference type="EC" id="1.18.1.-" evidence="9"/>
<comment type="caution">
    <text evidence="9">Lacks conserved residue(s) required for the propagation of feature annotation.</text>
</comment>
<feature type="binding site" evidence="9">
    <location>
        <begin position="109"/>
        <end position="118"/>
    </location>
    <ligand>
        <name>FMN</name>
        <dbReference type="ChEBI" id="CHEBI:58210"/>
    </ligand>
</feature>
<dbReference type="Proteomes" id="UP000001072">
    <property type="component" value="Unassembled WGS sequence"/>
</dbReference>
<keyword evidence="6 9" id="KW-0274">FAD</keyword>
<comment type="cofactor">
    <cofactor evidence="2 9">
        <name>FAD</name>
        <dbReference type="ChEBI" id="CHEBI:57692"/>
    </cofactor>
</comment>
<dbReference type="eggNOG" id="KOG1159">
    <property type="taxonomic scope" value="Eukaryota"/>
</dbReference>
<dbReference type="Gene3D" id="2.40.30.10">
    <property type="entry name" value="Translation factors"/>
    <property type="match status" value="1"/>
</dbReference>
<dbReference type="InParanoid" id="F4RWM4"/>
<dbReference type="SUPFAM" id="SSF52218">
    <property type="entry name" value="Flavoproteins"/>
    <property type="match status" value="1"/>
</dbReference>
<keyword evidence="8 9" id="KW-0560">Oxidoreductase</keyword>
<dbReference type="FunFam" id="3.40.50.80:FF:000032">
    <property type="entry name" value="NADPH-dependent diflavin oxidoreductase 1"/>
    <property type="match status" value="1"/>
</dbReference>
<dbReference type="PANTHER" id="PTHR19384">
    <property type="entry name" value="NITRIC OXIDE SYNTHASE-RELATED"/>
    <property type="match status" value="1"/>
</dbReference>
<evidence type="ECO:0000256" key="2">
    <source>
        <dbReference type="ARBA" id="ARBA00001974"/>
    </source>
</evidence>
<dbReference type="GO" id="GO:0034599">
    <property type="term" value="P:cellular response to oxidative stress"/>
    <property type="evidence" value="ECO:0007669"/>
    <property type="project" value="EnsemblFungi"/>
</dbReference>
<evidence type="ECO:0000256" key="8">
    <source>
        <dbReference type="ARBA" id="ARBA00023002"/>
    </source>
</evidence>
<dbReference type="Pfam" id="PF00258">
    <property type="entry name" value="Flavodoxin_1"/>
    <property type="match status" value="1"/>
</dbReference>
<comment type="subcellular location">
    <subcellularLocation>
        <location evidence="9">Cytoplasm</location>
    </subcellularLocation>
    <subcellularLocation>
        <location evidence="9">Mitochondrion</location>
    </subcellularLocation>
    <text evidence="9">Relocalizes to mitochondria after H(2)O(2) exposure.</text>
</comment>
<evidence type="ECO:0000256" key="5">
    <source>
        <dbReference type="ARBA" id="ARBA00022643"/>
    </source>
</evidence>
<dbReference type="GO" id="GO:0016651">
    <property type="term" value="F:oxidoreductase activity, acting on NAD(P)H"/>
    <property type="evidence" value="ECO:0007669"/>
    <property type="project" value="UniProtKB-UniRule"/>
</dbReference>
<feature type="binding site" evidence="9">
    <location>
        <position position="448"/>
    </location>
    <ligand>
        <name>NADP(+)</name>
        <dbReference type="ChEBI" id="CHEBI:58349"/>
    </ligand>
</feature>
<dbReference type="GO" id="GO:0160246">
    <property type="term" value="F:NADPH-iron-sulfur [2Fe-2S] protein oxidoreductase activity"/>
    <property type="evidence" value="ECO:0007669"/>
    <property type="project" value="EnsemblFungi"/>
</dbReference>
<dbReference type="GeneID" id="18932643"/>
<dbReference type="InterPro" id="IPR029039">
    <property type="entry name" value="Flavoprotein-like_sf"/>
</dbReference>
<comment type="cofactor">
    <cofactor evidence="1 9">
        <name>FMN</name>
        <dbReference type="ChEBI" id="CHEBI:58210"/>
    </cofactor>
</comment>
<comment type="similarity">
    <text evidence="9">Belongs to the NADPH-dependent diflavin oxidoreductase NDOR1 family.</text>
</comment>
<reference evidence="13" key="1">
    <citation type="journal article" date="2011" name="Proc. Natl. Acad. Sci. U.S.A.">
        <title>Obligate biotrophy features unraveled by the genomic analysis of rust fungi.</title>
        <authorList>
            <person name="Duplessis S."/>
            <person name="Cuomo C.A."/>
            <person name="Lin Y.-C."/>
            <person name="Aerts A."/>
            <person name="Tisserant E."/>
            <person name="Veneault-Fourrey C."/>
            <person name="Joly D.L."/>
            <person name="Hacquard S."/>
            <person name="Amselem J."/>
            <person name="Cantarel B.L."/>
            <person name="Chiu R."/>
            <person name="Coutinho P.M."/>
            <person name="Feau N."/>
            <person name="Field M."/>
            <person name="Frey P."/>
            <person name="Gelhaye E."/>
            <person name="Goldberg J."/>
            <person name="Grabherr M.G."/>
            <person name="Kodira C.D."/>
            <person name="Kohler A."/>
            <person name="Kuees U."/>
            <person name="Lindquist E.A."/>
            <person name="Lucas S.M."/>
            <person name="Mago R."/>
            <person name="Mauceli E."/>
            <person name="Morin E."/>
            <person name="Murat C."/>
            <person name="Pangilinan J.L."/>
            <person name="Park R."/>
            <person name="Pearson M."/>
            <person name="Quesneville H."/>
            <person name="Rouhier N."/>
            <person name="Sakthikumar S."/>
            <person name="Salamov A.A."/>
            <person name="Schmutz J."/>
            <person name="Selles B."/>
            <person name="Shapiro H."/>
            <person name="Tanguay P."/>
            <person name="Tuskan G.A."/>
            <person name="Henrissat B."/>
            <person name="Van de Peer Y."/>
            <person name="Rouze P."/>
            <person name="Ellis J.G."/>
            <person name="Dodds P.N."/>
            <person name="Schein J.E."/>
            <person name="Zhong S."/>
            <person name="Hamelin R.C."/>
            <person name="Grigoriev I.V."/>
            <person name="Szabo L.J."/>
            <person name="Martin F."/>
        </authorList>
    </citation>
    <scope>NUCLEOTIDE SEQUENCE [LARGE SCALE GENOMIC DNA]</scope>
    <source>
        <strain evidence="13">98AG31 / pathotype 3-4-7</strain>
    </source>
</reference>
<dbReference type="PRINTS" id="PR00371">
    <property type="entry name" value="FPNCR"/>
</dbReference>
<evidence type="ECO:0000313" key="12">
    <source>
        <dbReference type="EMBL" id="EGG03207.1"/>
    </source>
</evidence>
<dbReference type="GO" id="GO:0097361">
    <property type="term" value="C:cytosolic [4Fe-4S] assembly targeting complex"/>
    <property type="evidence" value="ECO:0007669"/>
    <property type="project" value="EnsemblFungi"/>
</dbReference>
<dbReference type="VEuPathDB" id="FungiDB:MELLADRAFT_75350"/>
<comment type="similarity">
    <text evidence="9">In the C-terminal section; belongs to the flavoprotein pyridine nucleotide cytochrome reductase family.</text>
</comment>
<dbReference type="GO" id="GO:0010181">
    <property type="term" value="F:FMN binding"/>
    <property type="evidence" value="ECO:0007669"/>
    <property type="project" value="UniProtKB-UniRule"/>
</dbReference>
<feature type="binding site" evidence="9">
    <location>
        <position position="144"/>
    </location>
    <ligand>
        <name>FMN</name>
        <dbReference type="ChEBI" id="CHEBI:58210"/>
    </ligand>
</feature>
<dbReference type="RefSeq" id="XP_007413667.1">
    <property type="nucleotide sequence ID" value="XM_007413605.1"/>
</dbReference>
<dbReference type="Pfam" id="PF00175">
    <property type="entry name" value="NAD_binding_1"/>
    <property type="match status" value="1"/>
</dbReference>
<evidence type="ECO:0000256" key="1">
    <source>
        <dbReference type="ARBA" id="ARBA00001917"/>
    </source>
</evidence>
<dbReference type="GO" id="GO:0005829">
    <property type="term" value="C:cytosol"/>
    <property type="evidence" value="ECO:0007669"/>
    <property type="project" value="EnsemblFungi"/>
</dbReference>
<dbReference type="GO" id="GO:0050660">
    <property type="term" value="F:flavin adenine dinucleotide binding"/>
    <property type="evidence" value="ECO:0007669"/>
    <property type="project" value="UniProtKB-UniRule"/>
</dbReference>
<dbReference type="FunCoup" id="F4RWM4">
    <property type="interactions" value="438"/>
</dbReference>
<feature type="domain" description="Flavodoxin-like" evidence="10">
    <location>
        <begin position="12"/>
        <end position="162"/>
    </location>
</feature>
<dbReference type="InterPro" id="IPR023173">
    <property type="entry name" value="NADPH_Cyt_P450_Rdtase_alpha"/>
</dbReference>
<dbReference type="KEGG" id="mlr:MELLADRAFT_75350"/>
<dbReference type="InterPro" id="IPR008254">
    <property type="entry name" value="Flavodoxin/NO_synth"/>
</dbReference>
<feature type="domain" description="FAD-binding FR-type" evidence="11">
    <location>
        <begin position="207"/>
        <end position="453"/>
    </location>
</feature>
<evidence type="ECO:0000259" key="10">
    <source>
        <dbReference type="PROSITE" id="PS50902"/>
    </source>
</evidence>
<keyword evidence="13" id="KW-1185">Reference proteome</keyword>
<keyword evidence="3 9" id="KW-0963">Cytoplasm</keyword>
<dbReference type="InterPro" id="IPR001709">
    <property type="entry name" value="Flavoprot_Pyr_Nucl_cyt_Rdtase"/>
</dbReference>
<accession>F4RWM4</accession>
<feature type="binding site" evidence="9">
    <location>
        <position position="588"/>
    </location>
    <ligand>
        <name>FAD</name>
        <dbReference type="ChEBI" id="CHEBI:57692"/>
    </ligand>
</feature>
<feature type="binding site" evidence="9">
    <location>
        <begin position="70"/>
        <end position="73"/>
    </location>
    <ligand>
        <name>FMN</name>
        <dbReference type="ChEBI" id="CHEBI:58210"/>
    </ligand>
</feature>
<keyword evidence="5 9" id="KW-0288">FMN</keyword>
<dbReference type="InterPro" id="IPR017927">
    <property type="entry name" value="FAD-bd_FR_type"/>
</dbReference>
<dbReference type="HAMAP" id="MF_03178">
    <property type="entry name" value="NDOR1"/>
    <property type="match status" value="1"/>
</dbReference>
<dbReference type="EMBL" id="GL883126">
    <property type="protein sequence ID" value="EGG03207.1"/>
    <property type="molecule type" value="Genomic_DNA"/>
</dbReference>
<dbReference type="PROSITE" id="PS51384">
    <property type="entry name" value="FAD_FR"/>
    <property type="match status" value="1"/>
</dbReference>
<keyword evidence="4 9" id="KW-0285">Flavoprotein</keyword>
<dbReference type="InterPro" id="IPR017938">
    <property type="entry name" value="Riboflavin_synthase-like_b-brl"/>
</dbReference>
<evidence type="ECO:0000313" key="13">
    <source>
        <dbReference type="Proteomes" id="UP000001072"/>
    </source>
</evidence>
<organism evidence="13">
    <name type="scientific">Melampsora larici-populina (strain 98AG31 / pathotype 3-4-7)</name>
    <name type="common">Poplar leaf rust fungus</name>
    <dbReference type="NCBI Taxonomy" id="747676"/>
    <lineage>
        <taxon>Eukaryota</taxon>
        <taxon>Fungi</taxon>
        <taxon>Dikarya</taxon>
        <taxon>Basidiomycota</taxon>
        <taxon>Pucciniomycotina</taxon>
        <taxon>Pucciniomycetes</taxon>
        <taxon>Pucciniales</taxon>
        <taxon>Melampsoraceae</taxon>
        <taxon>Melampsora</taxon>
    </lineage>
</organism>
<evidence type="ECO:0000256" key="9">
    <source>
        <dbReference type="HAMAP-Rule" id="MF_03178"/>
    </source>
</evidence>
<dbReference type="Gene3D" id="3.40.50.360">
    <property type="match status" value="1"/>
</dbReference>
<dbReference type="InterPro" id="IPR028879">
    <property type="entry name" value="NDOR1"/>
</dbReference>
<sequence>MNQDIKSTRPPITILYGSQTGTAEDLSHQVSQRLQRLQLKTNVSSIDDFHPDSIFSSTPTSCSYIIFIVSTTGQGVEPTNMKRFWKSLLQKTLPFDLFENVMSFTVFGLGDSSYPKFNWSSKKLYRRLLQLGAHEFFKRGEADDQNTNGIDTTFTPWLDQLCTTLLELIPLPPGLEVIPETQLLPARYTLKPIQDPPSSFTDPSSDFSSTFARLSKNERLTPDDHWQETRHLEFDFDERLEFLPGWVASVLPENSAEEVNQLLKLMKWEEIADELYELKSTIKGQSLPDSWNKPCTLRELFTTRFDFLSVPKKSFISWISYFAQNQDQSERLKEFCTIEAQDDLYDYINRPKRTILEVLQDFKSVEIPLDYLHDIFPIIRPRQFSIASSPKIFPNQIHLLVAVVKYQTRIVKARKGLCTSWLSKLKPGYFTFSSVDPQSPVICIGPGTGIAPFRSLIQHRSSEPQLQHPYQDLVFFGFRNLEKDCYYREEWMRYQTEGNCKVVLVASRDQVEKKYVQHEIENNSEEIWKMIFKDQASIFISGSAGQMPKSVRKALRNVFEKEGKMKEDEVDGLIERLEKTGRLQEETWN</sequence>
<feature type="binding site" evidence="9">
    <location>
        <begin position="18"/>
        <end position="23"/>
    </location>
    <ligand>
        <name>FMN</name>
        <dbReference type="ChEBI" id="CHEBI:58210"/>
    </ligand>
</feature>